<feature type="transmembrane region" description="Helical" evidence="6">
    <location>
        <begin position="100"/>
        <end position="127"/>
    </location>
</feature>
<evidence type="ECO:0000313" key="8">
    <source>
        <dbReference type="Proteomes" id="UP000199355"/>
    </source>
</evidence>
<sequence length="345" mass="37434">MRLNTSTILSIALMLAGACVLWQAESFLGDYQIYIAKLIFINAILALSLNLIYGFTGLFSLGHAGFIAIGAYVSALCILPPEQKEMMWILEPIIWPFSELMTPFWVSVLAGGLVAAVFAFIIAVPVLRLGDDYLGIATLGFAEIIRVLIVNATSITNGSLGIKGIPGHASLLSCYVWMLFTLIVLARLVFSNYGNVLRCIRDNEIAARVMGINVFRYKVLSFCVGAFFAGVGGALLGSHLSTIDPKMFNFLLTFNVLMFVVAGGLGSLTGSLLGAAVITVLLEWLRAIEEPMDLGFIELPGIPGMRMVVFSLVLLGIILYRREGIMGARELTWKGLNALLRRGKA</sequence>
<keyword evidence="2" id="KW-1003">Cell membrane</keyword>
<gene>
    <name evidence="7" type="ORF">SAMN05192586_11238</name>
</gene>
<reference evidence="8" key="1">
    <citation type="submission" date="2016-10" db="EMBL/GenBank/DDBJ databases">
        <authorList>
            <person name="Varghese N."/>
            <person name="Submissions S."/>
        </authorList>
    </citation>
    <scope>NUCLEOTIDE SEQUENCE [LARGE SCALE GENOMIC DNA]</scope>
    <source>
        <strain evidence="8">KHC7</strain>
    </source>
</reference>
<evidence type="ECO:0000256" key="2">
    <source>
        <dbReference type="ARBA" id="ARBA00022475"/>
    </source>
</evidence>
<dbReference type="Proteomes" id="UP000199355">
    <property type="component" value="Unassembled WGS sequence"/>
</dbReference>
<dbReference type="GO" id="GO:0005886">
    <property type="term" value="C:plasma membrane"/>
    <property type="evidence" value="ECO:0007669"/>
    <property type="project" value="UniProtKB-SubCell"/>
</dbReference>
<feature type="transmembrane region" description="Helical" evidence="6">
    <location>
        <begin position="169"/>
        <end position="190"/>
    </location>
</feature>
<organism evidence="7 8">
    <name type="scientific">Desulfovibrio legallii</name>
    <dbReference type="NCBI Taxonomy" id="571438"/>
    <lineage>
        <taxon>Bacteria</taxon>
        <taxon>Pseudomonadati</taxon>
        <taxon>Thermodesulfobacteriota</taxon>
        <taxon>Desulfovibrionia</taxon>
        <taxon>Desulfovibrionales</taxon>
        <taxon>Desulfovibrionaceae</taxon>
        <taxon>Desulfovibrio</taxon>
    </lineage>
</organism>
<name>A0A1G7NPB1_9BACT</name>
<dbReference type="PANTHER" id="PTHR30482">
    <property type="entry name" value="HIGH-AFFINITY BRANCHED-CHAIN AMINO ACID TRANSPORT SYSTEM PERMEASE"/>
    <property type="match status" value="1"/>
</dbReference>
<dbReference type="Pfam" id="PF02653">
    <property type="entry name" value="BPD_transp_2"/>
    <property type="match status" value="1"/>
</dbReference>
<dbReference type="InterPro" id="IPR001851">
    <property type="entry name" value="ABC_transp_permease"/>
</dbReference>
<protein>
    <submittedName>
        <fullName evidence="7">Amino acid/amide ABC transporter membrane protein 2, HAAT family</fullName>
    </submittedName>
</protein>
<feature type="transmembrane region" description="Helical" evidence="6">
    <location>
        <begin position="133"/>
        <end position="157"/>
    </location>
</feature>
<dbReference type="InterPro" id="IPR043428">
    <property type="entry name" value="LivM-like"/>
</dbReference>
<evidence type="ECO:0000256" key="4">
    <source>
        <dbReference type="ARBA" id="ARBA00022989"/>
    </source>
</evidence>
<proteinExistence type="predicted"/>
<feature type="transmembrane region" description="Helical" evidence="6">
    <location>
        <begin position="219"/>
        <end position="238"/>
    </location>
</feature>
<dbReference type="AlphaFoldDB" id="A0A1G7NPB1"/>
<keyword evidence="4 6" id="KW-1133">Transmembrane helix</keyword>
<feature type="transmembrane region" description="Helical" evidence="6">
    <location>
        <begin position="302"/>
        <end position="320"/>
    </location>
</feature>
<dbReference type="EMBL" id="FNBX01000012">
    <property type="protein sequence ID" value="SDF75812.1"/>
    <property type="molecule type" value="Genomic_DNA"/>
</dbReference>
<evidence type="ECO:0000256" key="1">
    <source>
        <dbReference type="ARBA" id="ARBA00004651"/>
    </source>
</evidence>
<feature type="transmembrane region" description="Helical" evidence="6">
    <location>
        <begin position="6"/>
        <end position="22"/>
    </location>
</feature>
<dbReference type="CDD" id="cd06581">
    <property type="entry name" value="TM_PBP1_LivM_like"/>
    <property type="match status" value="1"/>
</dbReference>
<evidence type="ECO:0000313" key="7">
    <source>
        <dbReference type="EMBL" id="SDF75812.1"/>
    </source>
</evidence>
<dbReference type="OrthoDB" id="9780757at2"/>
<dbReference type="RefSeq" id="WP_092154222.1">
    <property type="nucleotide sequence ID" value="NZ_FNBX01000012.1"/>
</dbReference>
<dbReference type="PANTHER" id="PTHR30482:SF10">
    <property type="entry name" value="HIGH-AFFINITY BRANCHED-CHAIN AMINO ACID TRANSPORT PROTEIN BRAE"/>
    <property type="match status" value="1"/>
</dbReference>
<dbReference type="GO" id="GO:0015658">
    <property type="term" value="F:branched-chain amino acid transmembrane transporter activity"/>
    <property type="evidence" value="ECO:0007669"/>
    <property type="project" value="InterPro"/>
</dbReference>
<feature type="transmembrane region" description="Helical" evidence="6">
    <location>
        <begin position="250"/>
        <end position="282"/>
    </location>
</feature>
<dbReference type="STRING" id="571438.SAMN05192586_11238"/>
<dbReference type="PROSITE" id="PS51257">
    <property type="entry name" value="PROKAR_LIPOPROTEIN"/>
    <property type="match status" value="1"/>
</dbReference>
<evidence type="ECO:0000256" key="3">
    <source>
        <dbReference type="ARBA" id="ARBA00022692"/>
    </source>
</evidence>
<feature type="transmembrane region" description="Helical" evidence="6">
    <location>
        <begin position="61"/>
        <end position="79"/>
    </location>
</feature>
<keyword evidence="8" id="KW-1185">Reference proteome</keyword>
<evidence type="ECO:0000256" key="5">
    <source>
        <dbReference type="ARBA" id="ARBA00023136"/>
    </source>
</evidence>
<feature type="transmembrane region" description="Helical" evidence="6">
    <location>
        <begin position="34"/>
        <end position="55"/>
    </location>
</feature>
<comment type="subcellular location">
    <subcellularLocation>
        <location evidence="1">Cell membrane</location>
        <topology evidence="1">Multi-pass membrane protein</topology>
    </subcellularLocation>
</comment>
<evidence type="ECO:0000256" key="6">
    <source>
        <dbReference type="SAM" id="Phobius"/>
    </source>
</evidence>
<accession>A0A1G7NPB1</accession>
<keyword evidence="5 6" id="KW-0472">Membrane</keyword>
<keyword evidence="3 6" id="KW-0812">Transmembrane</keyword>